<dbReference type="InterPro" id="IPR016181">
    <property type="entry name" value="Acyl_CoA_acyltransferase"/>
</dbReference>
<dbReference type="SUPFAM" id="SSF55729">
    <property type="entry name" value="Acyl-CoA N-acyltransferases (Nat)"/>
    <property type="match status" value="1"/>
</dbReference>
<evidence type="ECO:0000259" key="1">
    <source>
        <dbReference type="PROSITE" id="PS51186"/>
    </source>
</evidence>
<proteinExistence type="predicted"/>
<evidence type="ECO:0000313" key="2">
    <source>
        <dbReference type="EMBL" id="KAK5057812.1"/>
    </source>
</evidence>
<reference evidence="2 3" key="1">
    <citation type="submission" date="2023-08" db="EMBL/GenBank/DDBJ databases">
        <title>Black Yeasts Isolated from many extreme environments.</title>
        <authorList>
            <person name="Coleine C."/>
            <person name="Stajich J.E."/>
            <person name="Selbmann L."/>
        </authorList>
    </citation>
    <scope>NUCLEOTIDE SEQUENCE [LARGE SCALE GENOMIC DNA]</scope>
    <source>
        <strain evidence="2 3">CCFEE 5792</strain>
    </source>
</reference>
<dbReference type="CDD" id="cd04301">
    <property type="entry name" value="NAT_SF"/>
    <property type="match status" value="1"/>
</dbReference>
<dbReference type="AlphaFoldDB" id="A0AAV9NI45"/>
<evidence type="ECO:0000313" key="3">
    <source>
        <dbReference type="Proteomes" id="UP001358417"/>
    </source>
</evidence>
<comment type="caution">
    <text evidence="2">The sequence shown here is derived from an EMBL/GenBank/DDBJ whole genome shotgun (WGS) entry which is preliminary data.</text>
</comment>
<dbReference type="Pfam" id="PF13508">
    <property type="entry name" value="Acetyltransf_7"/>
    <property type="match status" value="1"/>
</dbReference>
<name>A0AAV9NI45_9EURO</name>
<accession>A0AAV9NI45</accession>
<dbReference type="PROSITE" id="PS51186">
    <property type="entry name" value="GNAT"/>
    <property type="match status" value="1"/>
</dbReference>
<protein>
    <recommendedName>
        <fullName evidence="1">N-acetyltransferase domain-containing protein</fullName>
    </recommendedName>
</protein>
<gene>
    <name evidence="2" type="ORF">LTR84_011813</name>
</gene>
<dbReference type="PANTHER" id="PTHR42791:SF16">
    <property type="entry name" value="N-ACETYLTRANSFERASE DOMAIN-CONTAINING PROTEIN"/>
    <property type="match status" value="1"/>
</dbReference>
<dbReference type="RefSeq" id="XP_064708930.1">
    <property type="nucleotide sequence ID" value="XM_064855341.1"/>
</dbReference>
<dbReference type="PANTHER" id="PTHR42791">
    <property type="entry name" value="GNAT FAMILY ACETYLTRANSFERASE"/>
    <property type="match status" value="1"/>
</dbReference>
<dbReference type="Gene3D" id="3.40.630.30">
    <property type="match status" value="1"/>
</dbReference>
<organism evidence="2 3">
    <name type="scientific">Exophiala bonariae</name>
    <dbReference type="NCBI Taxonomy" id="1690606"/>
    <lineage>
        <taxon>Eukaryota</taxon>
        <taxon>Fungi</taxon>
        <taxon>Dikarya</taxon>
        <taxon>Ascomycota</taxon>
        <taxon>Pezizomycotina</taxon>
        <taxon>Eurotiomycetes</taxon>
        <taxon>Chaetothyriomycetidae</taxon>
        <taxon>Chaetothyriales</taxon>
        <taxon>Herpotrichiellaceae</taxon>
        <taxon>Exophiala</taxon>
    </lineage>
</organism>
<sequence length="309" mass="35098">MPPSPLQQAFAIRRAGFADLPAAARLCSLAFWDDVLFGRLIHPHRVAYPFDFDKYWYRRFAVDWWDRSHVFLIATNTVSEVTNGKNISREVVTGLAHWSRVATRQANYDAGWERRWWDPRRLLKPLASLVMRLASLFSPNRASSPIYEPTIEQSYHYLDHIWTGPRAESWLLESLAVHPEYQGLGHGRALVSWGMEQAQKEGISCSVVVADGKEGFYKKAGYDSGPVGRGGEGDGNPLREVEGGIVMFKDRAGIKVKARQPGDWTYGPGVFDWDVWAQSLSKEDEAAEEVEWGEGWKSDEGSPWLYRHV</sequence>
<dbReference type="Proteomes" id="UP001358417">
    <property type="component" value="Unassembled WGS sequence"/>
</dbReference>
<dbReference type="InterPro" id="IPR000182">
    <property type="entry name" value="GNAT_dom"/>
</dbReference>
<dbReference type="GO" id="GO:0016747">
    <property type="term" value="F:acyltransferase activity, transferring groups other than amino-acyl groups"/>
    <property type="evidence" value="ECO:0007669"/>
    <property type="project" value="InterPro"/>
</dbReference>
<feature type="domain" description="N-acetyltransferase" evidence="1">
    <location>
        <begin position="160"/>
        <end position="252"/>
    </location>
</feature>
<dbReference type="InterPro" id="IPR052523">
    <property type="entry name" value="Trichothecene_AcTrans"/>
</dbReference>
<keyword evidence="3" id="KW-1185">Reference proteome</keyword>
<dbReference type="EMBL" id="JAVRRD010000006">
    <property type="protein sequence ID" value="KAK5057812.1"/>
    <property type="molecule type" value="Genomic_DNA"/>
</dbReference>
<dbReference type="GeneID" id="89979963"/>